<protein>
    <submittedName>
        <fullName evidence="1">Uncharacterized protein</fullName>
    </submittedName>
</protein>
<gene>
    <name evidence="1" type="ORF">CLODIP_2_CD05415</name>
</gene>
<dbReference type="AlphaFoldDB" id="A0A8S1DXJ4"/>
<name>A0A8S1DXJ4_9INSE</name>
<keyword evidence="2" id="KW-1185">Reference proteome</keyword>
<comment type="caution">
    <text evidence="1">The sequence shown here is derived from an EMBL/GenBank/DDBJ whole genome shotgun (WGS) entry which is preliminary data.</text>
</comment>
<accession>A0A8S1DXJ4</accession>
<proteinExistence type="predicted"/>
<reference evidence="1 2" key="1">
    <citation type="submission" date="2020-04" db="EMBL/GenBank/DDBJ databases">
        <authorList>
            <person name="Alioto T."/>
            <person name="Alioto T."/>
            <person name="Gomez Garrido J."/>
        </authorList>
    </citation>
    <scope>NUCLEOTIDE SEQUENCE [LARGE SCALE GENOMIC DNA]</scope>
</reference>
<dbReference type="EMBL" id="CADEPI010000436">
    <property type="protein sequence ID" value="CAB3385861.1"/>
    <property type="molecule type" value="Genomic_DNA"/>
</dbReference>
<evidence type="ECO:0000313" key="1">
    <source>
        <dbReference type="EMBL" id="CAB3385861.1"/>
    </source>
</evidence>
<organism evidence="1 2">
    <name type="scientific">Cloeon dipterum</name>
    <dbReference type="NCBI Taxonomy" id="197152"/>
    <lineage>
        <taxon>Eukaryota</taxon>
        <taxon>Metazoa</taxon>
        <taxon>Ecdysozoa</taxon>
        <taxon>Arthropoda</taxon>
        <taxon>Hexapoda</taxon>
        <taxon>Insecta</taxon>
        <taxon>Pterygota</taxon>
        <taxon>Palaeoptera</taxon>
        <taxon>Ephemeroptera</taxon>
        <taxon>Pisciforma</taxon>
        <taxon>Baetidae</taxon>
        <taxon>Cloeon</taxon>
    </lineage>
</organism>
<evidence type="ECO:0000313" key="2">
    <source>
        <dbReference type="Proteomes" id="UP000494165"/>
    </source>
</evidence>
<sequence length="170" mass="19663">MWMFVGSVKAQSVRFIEASIRVGFFIYKNEAQINEIHGVGPYGFDLLLNWEDNLEWRLHLLEHELDLVDAFPADPLAQDEFLYFGRCKLNGVYYYGPVRSDGMIYILTPEGTMRELPEFDILKCNNLSAILCHLSTSHPWFKRHVSLNSHVLPSDERYNHIGLPTYPDVG</sequence>
<dbReference type="Proteomes" id="UP000494165">
    <property type="component" value="Unassembled WGS sequence"/>
</dbReference>